<evidence type="ECO:0000313" key="2">
    <source>
        <dbReference type="EMBL" id="ADY49517.1"/>
    </source>
</evidence>
<feature type="transmembrane region" description="Helical" evidence="1">
    <location>
        <begin position="93"/>
        <end position="111"/>
    </location>
</feature>
<protein>
    <submittedName>
        <fullName evidence="2">Fatty acid elongation protein 4</fullName>
    </submittedName>
</protein>
<accession>F1LHB3</accession>
<name>F1LHB3_ASCSU</name>
<sequence length="116" mass="13588">MFPSLLCDSTIVKRFISSRNSSQQLKEGTVSDNMGMIADTLNSIHWHIKQINEFDVYSGNSTHSLHNNYVYRYALPFEKIDDPVGATLFLQRYFYHSITISVVYFIIIKLIQRFMR</sequence>
<reference evidence="2" key="1">
    <citation type="journal article" date="2011" name="Genome Res.">
        <title>Deep small RNA sequencing from the nematode Ascaris reveals conservation, functional diversification, and novel developmental profiles.</title>
        <authorList>
            <person name="Wang J."/>
            <person name="Czech B."/>
            <person name="Crunk A."/>
            <person name="Wallace A."/>
            <person name="Mitreva M."/>
            <person name="Hannon G.J."/>
            <person name="Davis R.E."/>
        </authorList>
    </citation>
    <scope>NUCLEOTIDE SEQUENCE</scope>
</reference>
<dbReference type="EMBL" id="JI220370">
    <property type="protein sequence ID" value="ADY49517.1"/>
    <property type="molecule type" value="mRNA"/>
</dbReference>
<proteinExistence type="evidence at transcript level"/>
<feature type="non-terminal residue" evidence="2">
    <location>
        <position position="116"/>
    </location>
</feature>
<dbReference type="AlphaFoldDB" id="F1LHB3"/>
<keyword evidence="1" id="KW-1133">Transmembrane helix</keyword>
<keyword evidence="1" id="KW-0472">Membrane</keyword>
<keyword evidence="1" id="KW-0812">Transmembrane</keyword>
<organism evidence="2">
    <name type="scientific">Ascaris suum</name>
    <name type="common">Pig roundworm</name>
    <name type="synonym">Ascaris lumbricoides</name>
    <dbReference type="NCBI Taxonomy" id="6253"/>
    <lineage>
        <taxon>Eukaryota</taxon>
        <taxon>Metazoa</taxon>
        <taxon>Ecdysozoa</taxon>
        <taxon>Nematoda</taxon>
        <taxon>Chromadorea</taxon>
        <taxon>Rhabditida</taxon>
        <taxon>Spirurina</taxon>
        <taxon>Ascaridomorpha</taxon>
        <taxon>Ascaridoidea</taxon>
        <taxon>Ascarididae</taxon>
        <taxon>Ascaris</taxon>
    </lineage>
</organism>
<evidence type="ECO:0000256" key="1">
    <source>
        <dbReference type="SAM" id="Phobius"/>
    </source>
</evidence>